<proteinExistence type="predicted"/>
<protein>
    <submittedName>
        <fullName evidence="1">Ulp1-like peptidase</fullName>
    </submittedName>
</protein>
<gene>
    <name evidence="1" type="ORF">E6C27_scaffold115G001770</name>
</gene>
<accession>A0A5A7U0C4</accession>
<organism evidence="1 2">
    <name type="scientific">Cucumis melo var. makuwa</name>
    <name type="common">Oriental melon</name>
    <dbReference type="NCBI Taxonomy" id="1194695"/>
    <lineage>
        <taxon>Eukaryota</taxon>
        <taxon>Viridiplantae</taxon>
        <taxon>Streptophyta</taxon>
        <taxon>Embryophyta</taxon>
        <taxon>Tracheophyta</taxon>
        <taxon>Spermatophyta</taxon>
        <taxon>Magnoliopsida</taxon>
        <taxon>eudicotyledons</taxon>
        <taxon>Gunneridae</taxon>
        <taxon>Pentapetalae</taxon>
        <taxon>rosids</taxon>
        <taxon>fabids</taxon>
        <taxon>Cucurbitales</taxon>
        <taxon>Cucurbitaceae</taxon>
        <taxon>Benincaseae</taxon>
        <taxon>Cucumis</taxon>
    </lineage>
</organism>
<comment type="caution">
    <text evidence="1">The sequence shown here is derived from an EMBL/GenBank/DDBJ whole genome shotgun (WGS) entry which is preliminary data.</text>
</comment>
<dbReference type="Proteomes" id="UP000321393">
    <property type="component" value="Unassembled WGS sequence"/>
</dbReference>
<sequence length="153" mass="17894">MDLLAPNTFMEYNTMDIMFLFTQKKLHVNVDASHVKKSFITTDHTIANFLRRSPRLNEEIKRGTHPVDVEYTWIKDAIVLKYVMSELPNYDKEWVDISYIYMPYNIERSHYILIVLNMVEGRIMRHCHIEAQSASNTMATTSRLGCTTTNGLE</sequence>
<evidence type="ECO:0000313" key="1">
    <source>
        <dbReference type="EMBL" id="KAA0047676.1"/>
    </source>
</evidence>
<name>A0A5A7U0C4_CUCMM</name>
<dbReference type="EMBL" id="SSTE01013117">
    <property type="protein sequence ID" value="KAA0047676.1"/>
    <property type="molecule type" value="Genomic_DNA"/>
</dbReference>
<reference evidence="1 2" key="1">
    <citation type="submission" date="2019-08" db="EMBL/GenBank/DDBJ databases">
        <title>Draft genome sequences of two oriental melons (Cucumis melo L. var makuwa).</title>
        <authorList>
            <person name="Kwon S.-Y."/>
        </authorList>
    </citation>
    <scope>NUCLEOTIDE SEQUENCE [LARGE SCALE GENOMIC DNA]</scope>
    <source>
        <strain evidence="2">cv. SW 3</strain>
        <tissue evidence="1">Leaf</tissue>
    </source>
</reference>
<dbReference type="AlphaFoldDB" id="A0A5A7U0C4"/>
<evidence type="ECO:0000313" key="2">
    <source>
        <dbReference type="Proteomes" id="UP000321393"/>
    </source>
</evidence>